<dbReference type="GO" id="GO:0015667">
    <property type="term" value="F:site-specific DNA-methyltransferase (cytosine-N4-specific) activity"/>
    <property type="evidence" value="ECO:0007669"/>
    <property type="project" value="UniProtKB-EC"/>
</dbReference>
<reference evidence="10 11" key="1">
    <citation type="submission" date="2017-05" db="EMBL/GenBank/DDBJ databases">
        <title>Polyphasic characterization of four soil-derived phenanthrene-degrading Acidovorax strains and proposal of Acidovorax phenanthrenivorans sp. nov.</title>
        <authorList>
            <person name="Singleton D.R."/>
            <person name="Lee J."/>
            <person name="Dickey A.N."/>
            <person name="Stroud A."/>
            <person name="Scholl E.H."/>
            <person name="Wright F.A."/>
            <person name="Aitken M.D."/>
        </authorList>
    </citation>
    <scope>NUCLEOTIDE SEQUENCE [LARGE SCALE GENOMIC DNA]</scope>
    <source>
        <strain evidence="10">NA3</strain>
    </source>
</reference>
<organism evidence="10 11">
    <name type="scientific">Acidovorax carolinensis</name>
    <dbReference type="NCBI Taxonomy" id="553814"/>
    <lineage>
        <taxon>Bacteria</taxon>
        <taxon>Pseudomonadati</taxon>
        <taxon>Pseudomonadota</taxon>
        <taxon>Betaproteobacteria</taxon>
        <taxon>Burkholderiales</taxon>
        <taxon>Comamonadaceae</taxon>
        <taxon>Acidovorax</taxon>
    </lineage>
</organism>
<dbReference type="Pfam" id="PF01555">
    <property type="entry name" value="N6_N4_Mtase"/>
    <property type="match status" value="1"/>
</dbReference>
<evidence type="ECO:0000256" key="7">
    <source>
        <dbReference type="ARBA" id="ARBA00023125"/>
    </source>
</evidence>
<comment type="similarity">
    <text evidence="1">Belongs to the N(4)/N(6)-methyltransferase family. N(4) subfamily.</text>
</comment>
<keyword evidence="7" id="KW-0238">DNA-binding</keyword>
<dbReference type="InterPro" id="IPR002941">
    <property type="entry name" value="DNA_methylase_N4/N6"/>
</dbReference>
<evidence type="ECO:0000256" key="5">
    <source>
        <dbReference type="ARBA" id="ARBA00022691"/>
    </source>
</evidence>
<dbReference type="Proteomes" id="UP000194432">
    <property type="component" value="Chromosome 1"/>
</dbReference>
<dbReference type="RefSeq" id="WP_094098302.1">
    <property type="nucleotide sequence ID" value="NZ_CP021361.1"/>
</dbReference>
<dbReference type="KEGG" id="acin:CBP34_13150"/>
<evidence type="ECO:0000259" key="9">
    <source>
        <dbReference type="Pfam" id="PF01555"/>
    </source>
</evidence>
<keyword evidence="6" id="KW-0680">Restriction system</keyword>
<sequence>MGFQTIGDNMKKNEYVTPLLPTEEGSELSGNQNLANEISSVEDACNNKAIKKKSSQRIKSVAYPSDTTLVLENMMGRYGKAGRAQNVSFRKLVDWLKVGERATHYVHTYPAKLLPQIAHFFLAAQQLSKPGDIVLDPFGGSGTVALEAILAGRKAIFADVNPLARLIAAVKTVPIDPEDLRHAHERITRRYLHSKSSNLLSPSVVNIDYWYSTEAIEALGRIKNAIDRETAGPIRDFLLVSFSGACRKVSRADPRLSVPVRLKDGDKEEGGKPQNVWGVFDDQVQSNIRRMQNFVAYLAGSTIDNLALCAGSDARSLQQPTSTLQPKNRKLRRGTVSLIITSPPYAGAQKYIRASSLNIGWLGLAEAGGLKGLENSSIGREHYPKALCAECPMTGIPNADRLIKRVYAINPLRSVIIATYLNEMNTAIAEMVRVLKPGGHLVLVIGNNEVCGIPFKSSEYLLTLCERHGLTAKLRLIDEIKSRGLMTKRNKTASVITREWVLLLEKKESINFISSCDAAESS</sequence>
<dbReference type="AlphaFoldDB" id="A0A240U4U3"/>
<dbReference type="EC" id="2.1.1.113" evidence="2"/>
<name>A0A240U4U3_9BURK</name>
<dbReference type="GO" id="GO:0008170">
    <property type="term" value="F:N-methyltransferase activity"/>
    <property type="evidence" value="ECO:0007669"/>
    <property type="project" value="InterPro"/>
</dbReference>
<keyword evidence="3" id="KW-0489">Methyltransferase</keyword>
<evidence type="ECO:0000256" key="2">
    <source>
        <dbReference type="ARBA" id="ARBA00012185"/>
    </source>
</evidence>
<accession>A0A240U4U3</accession>
<keyword evidence="4" id="KW-0808">Transferase</keyword>
<evidence type="ECO:0000256" key="8">
    <source>
        <dbReference type="ARBA" id="ARBA00049120"/>
    </source>
</evidence>
<dbReference type="GO" id="GO:0009307">
    <property type="term" value="P:DNA restriction-modification system"/>
    <property type="evidence" value="ECO:0007669"/>
    <property type="project" value="UniProtKB-KW"/>
</dbReference>
<comment type="catalytic activity">
    <reaction evidence="8">
        <text>a 2'-deoxycytidine in DNA + S-adenosyl-L-methionine = an N(4)-methyl-2'-deoxycytidine in DNA + S-adenosyl-L-homocysteine + H(+)</text>
        <dbReference type="Rhea" id="RHEA:16857"/>
        <dbReference type="Rhea" id="RHEA-COMP:11369"/>
        <dbReference type="Rhea" id="RHEA-COMP:13674"/>
        <dbReference type="ChEBI" id="CHEBI:15378"/>
        <dbReference type="ChEBI" id="CHEBI:57856"/>
        <dbReference type="ChEBI" id="CHEBI:59789"/>
        <dbReference type="ChEBI" id="CHEBI:85452"/>
        <dbReference type="ChEBI" id="CHEBI:137933"/>
        <dbReference type="EC" id="2.1.1.113"/>
    </reaction>
</comment>
<proteinExistence type="inferred from homology"/>
<dbReference type="InterPro" id="IPR029063">
    <property type="entry name" value="SAM-dependent_MTases_sf"/>
</dbReference>
<dbReference type="GO" id="GO:0032259">
    <property type="term" value="P:methylation"/>
    <property type="evidence" value="ECO:0007669"/>
    <property type="project" value="UniProtKB-KW"/>
</dbReference>
<dbReference type="GO" id="GO:0003677">
    <property type="term" value="F:DNA binding"/>
    <property type="evidence" value="ECO:0007669"/>
    <property type="project" value="UniProtKB-KW"/>
</dbReference>
<evidence type="ECO:0000256" key="1">
    <source>
        <dbReference type="ARBA" id="ARBA00010203"/>
    </source>
</evidence>
<dbReference type="PROSITE" id="PS00093">
    <property type="entry name" value="N4_MTASE"/>
    <property type="match status" value="1"/>
</dbReference>
<evidence type="ECO:0000313" key="11">
    <source>
        <dbReference type="Proteomes" id="UP000194432"/>
    </source>
</evidence>
<gene>
    <name evidence="10" type="ORF">CBP34_13150</name>
</gene>
<evidence type="ECO:0000313" key="10">
    <source>
        <dbReference type="EMBL" id="ART52411.1"/>
    </source>
</evidence>
<evidence type="ECO:0000256" key="4">
    <source>
        <dbReference type="ARBA" id="ARBA00022679"/>
    </source>
</evidence>
<dbReference type="SUPFAM" id="SSF53335">
    <property type="entry name" value="S-adenosyl-L-methionine-dependent methyltransferases"/>
    <property type="match status" value="2"/>
</dbReference>
<dbReference type="InterPro" id="IPR017985">
    <property type="entry name" value="MeTrfase_CN4_CS"/>
</dbReference>
<dbReference type="Gene3D" id="3.40.50.150">
    <property type="entry name" value="Vaccinia Virus protein VP39"/>
    <property type="match status" value="2"/>
</dbReference>
<keyword evidence="5" id="KW-0949">S-adenosyl-L-methionine</keyword>
<evidence type="ECO:0000256" key="3">
    <source>
        <dbReference type="ARBA" id="ARBA00022603"/>
    </source>
</evidence>
<keyword evidence="11" id="KW-1185">Reference proteome</keyword>
<feature type="domain" description="DNA methylase N-4/N-6" evidence="9">
    <location>
        <begin position="116"/>
        <end position="162"/>
    </location>
</feature>
<dbReference type="REBASE" id="202674">
    <property type="entry name" value="M.AspNA3ORF13150P"/>
</dbReference>
<dbReference type="EMBL" id="CP021361">
    <property type="protein sequence ID" value="ART52411.1"/>
    <property type="molecule type" value="Genomic_DNA"/>
</dbReference>
<evidence type="ECO:0000256" key="6">
    <source>
        <dbReference type="ARBA" id="ARBA00022747"/>
    </source>
</evidence>
<protein>
    <recommendedName>
        <fullName evidence="2">site-specific DNA-methyltransferase (cytosine-N(4)-specific)</fullName>
        <ecNumber evidence="2">2.1.1.113</ecNumber>
    </recommendedName>
</protein>